<gene>
    <name evidence="3" type="ORF">SAMN05444167_3899</name>
</gene>
<dbReference type="AlphaFoldDB" id="A0A1G7QK03"/>
<dbReference type="OrthoDB" id="9814708at2"/>
<name>A0A1G7QK03_9BACT</name>
<accession>A0A1G7QK03</accession>
<dbReference type="RefSeq" id="WP_083346618.1">
    <property type="nucleotide sequence ID" value="NZ_LT629690.1"/>
</dbReference>
<keyword evidence="1" id="KW-0732">Signal</keyword>
<reference evidence="3 4" key="1">
    <citation type="submission" date="2016-10" db="EMBL/GenBank/DDBJ databases">
        <authorList>
            <person name="de Groot N.N."/>
        </authorList>
    </citation>
    <scope>NUCLEOTIDE SEQUENCE [LARGE SCALE GENOMIC DNA]</scope>
    <source>
        <strain evidence="3 4">GAS232</strain>
    </source>
</reference>
<dbReference type="InterPro" id="IPR010496">
    <property type="entry name" value="AL/BT2_dom"/>
</dbReference>
<evidence type="ECO:0000313" key="3">
    <source>
        <dbReference type="EMBL" id="SDF98826.1"/>
    </source>
</evidence>
<proteinExistence type="predicted"/>
<dbReference type="Proteomes" id="UP000182427">
    <property type="component" value="Chromosome I"/>
</dbReference>
<dbReference type="GO" id="GO:0016787">
    <property type="term" value="F:hydrolase activity"/>
    <property type="evidence" value="ECO:0007669"/>
    <property type="project" value="InterPro"/>
</dbReference>
<evidence type="ECO:0000313" key="4">
    <source>
        <dbReference type="Proteomes" id="UP000182427"/>
    </source>
</evidence>
<dbReference type="EMBL" id="LT629690">
    <property type="protein sequence ID" value="SDF98826.1"/>
    <property type="molecule type" value="Genomic_DNA"/>
</dbReference>
<sequence length="247" mass="27105">MRIFSIFMVAAILSVQTAPAQAPNTLTPAEKSAGWKLLFNGHDSTGWRSTRSNAFPASGWEVKDGLLAVTESGGEEGGNAGDIITTREYTNFELTVDFRITPGANSGIKYFVNLNDTPGHEGHGSNIGFEYQILDDARHPDAKLGKDGDRTIASLYDMIPAAANKPPHPIGEWNTARIVIRGTHGEHWLNGVKVVEYDRKTPAFRALVAGSKYHVYPGFGEADRGYILLQDHGFPVQFRNIKLRELP</sequence>
<keyword evidence="4" id="KW-1185">Reference proteome</keyword>
<feature type="chain" id="PRO_5009242425" description="3-keto-alpha-glucoside-1,2-lyase/3-keto-2-hydroxy-glucal hydratase domain-containing protein" evidence="1">
    <location>
        <begin position="21"/>
        <end position="247"/>
    </location>
</feature>
<evidence type="ECO:0000259" key="2">
    <source>
        <dbReference type="Pfam" id="PF06439"/>
    </source>
</evidence>
<feature type="domain" description="3-keto-alpha-glucoside-1,2-lyase/3-keto-2-hydroxy-glucal hydratase" evidence="2">
    <location>
        <begin position="34"/>
        <end position="244"/>
    </location>
</feature>
<dbReference type="Gene3D" id="2.60.120.560">
    <property type="entry name" value="Exo-inulinase, domain 1"/>
    <property type="match status" value="1"/>
</dbReference>
<feature type="signal peptide" evidence="1">
    <location>
        <begin position="1"/>
        <end position="20"/>
    </location>
</feature>
<evidence type="ECO:0000256" key="1">
    <source>
        <dbReference type="SAM" id="SignalP"/>
    </source>
</evidence>
<dbReference type="Pfam" id="PF06439">
    <property type="entry name" value="3keto-disac_hyd"/>
    <property type="match status" value="1"/>
</dbReference>
<protein>
    <recommendedName>
        <fullName evidence="2">3-keto-alpha-glucoside-1,2-lyase/3-keto-2-hydroxy-glucal hydratase domain-containing protein</fullName>
    </recommendedName>
</protein>
<organism evidence="3 4">
    <name type="scientific">Terriglobus roseus</name>
    <dbReference type="NCBI Taxonomy" id="392734"/>
    <lineage>
        <taxon>Bacteria</taxon>
        <taxon>Pseudomonadati</taxon>
        <taxon>Acidobacteriota</taxon>
        <taxon>Terriglobia</taxon>
        <taxon>Terriglobales</taxon>
        <taxon>Acidobacteriaceae</taxon>
        <taxon>Terriglobus</taxon>
    </lineage>
</organism>